<reference evidence="3" key="1">
    <citation type="journal article" date="2017" name="Cell">
        <title>Insights into land plant evolution garnered from the Marchantia polymorpha genome.</title>
        <authorList>
            <person name="Bowman J.L."/>
            <person name="Kohchi T."/>
            <person name="Yamato K.T."/>
            <person name="Jenkins J."/>
            <person name="Shu S."/>
            <person name="Ishizaki K."/>
            <person name="Yamaoka S."/>
            <person name="Nishihama R."/>
            <person name="Nakamura Y."/>
            <person name="Berger F."/>
            <person name="Adam C."/>
            <person name="Aki S.S."/>
            <person name="Althoff F."/>
            <person name="Araki T."/>
            <person name="Arteaga-Vazquez M.A."/>
            <person name="Balasubrmanian S."/>
            <person name="Barry K."/>
            <person name="Bauer D."/>
            <person name="Boehm C.R."/>
            <person name="Briginshaw L."/>
            <person name="Caballero-Perez J."/>
            <person name="Catarino B."/>
            <person name="Chen F."/>
            <person name="Chiyoda S."/>
            <person name="Chovatia M."/>
            <person name="Davies K.M."/>
            <person name="Delmans M."/>
            <person name="Demura T."/>
            <person name="Dierschke T."/>
            <person name="Dolan L."/>
            <person name="Dorantes-Acosta A.E."/>
            <person name="Eklund D.M."/>
            <person name="Florent S.N."/>
            <person name="Flores-Sandoval E."/>
            <person name="Fujiyama A."/>
            <person name="Fukuzawa H."/>
            <person name="Galik B."/>
            <person name="Grimanelli D."/>
            <person name="Grimwood J."/>
            <person name="Grossniklaus U."/>
            <person name="Hamada T."/>
            <person name="Haseloff J."/>
            <person name="Hetherington A.J."/>
            <person name="Higo A."/>
            <person name="Hirakawa Y."/>
            <person name="Hundley H.N."/>
            <person name="Ikeda Y."/>
            <person name="Inoue K."/>
            <person name="Inoue S.I."/>
            <person name="Ishida S."/>
            <person name="Jia Q."/>
            <person name="Kakita M."/>
            <person name="Kanazawa T."/>
            <person name="Kawai Y."/>
            <person name="Kawashima T."/>
            <person name="Kennedy M."/>
            <person name="Kinose K."/>
            <person name="Kinoshita T."/>
            <person name="Kohara Y."/>
            <person name="Koide E."/>
            <person name="Komatsu K."/>
            <person name="Kopischke S."/>
            <person name="Kubo M."/>
            <person name="Kyozuka J."/>
            <person name="Lagercrantz U."/>
            <person name="Lin S.S."/>
            <person name="Lindquist E."/>
            <person name="Lipzen A.M."/>
            <person name="Lu C.W."/>
            <person name="De Luna E."/>
            <person name="Martienssen R.A."/>
            <person name="Minamino N."/>
            <person name="Mizutani M."/>
            <person name="Mizutani M."/>
            <person name="Mochizuki N."/>
            <person name="Monte I."/>
            <person name="Mosher R."/>
            <person name="Nagasaki H."/>
            <person name="Nakagami H."/>
            <person name="Naramoto S."/>
            <person name="Nishitani K."/>
            <person name="Ohtani M."/>
            <person name="Okamoto T."/>
            <person name="Okumura M."/>
            <person name="Phillips J."/>
            <person name="Pollak B."/>
            <person name="Reinders A."/>
            <person name="Rovekamp M."/>
            <person name="Sano R."/>
            <person name="Sawa S."/>
            <person name="Schmid M.W."/>
            <person name="Shirakawa M."/>
            <person name="Solano R."/>
            <person name="Spunde A."/>
            <person name="Suetsugu N."/>
            <person name="Sugano S."/>
            <person name="Sugiyama A."/>
            <person name="Sun R."/>
            <person name="Suzuki Y."/>
            <person name="Takenaka M."/>
            <person name="Takezawa D."/>
            <person name="Tomogane H."/>
            <person name="Tsuzuki M."/>
            <person name="Ueda T."/>
            <person name="Umeda M."/>
            <person name="Ward J.M."/>
            <person name="Watanabe Y."/>
            <person name="Yazaki K."/>
            <person name="Yokoyama R."/>
            <person name="Yoshitake Y."/>
            <person name="Yotsui I."/>
            <person name="Zachgo S."/>
            <person name="Schmutz J."/>
        </authorList>
    </citation>
    <scope>NUCLEOTIDE SEQUENCE [LARGE SCALE GENOMIC DNA]</scope>
    <source>
        <strain evidence="3">Tak-1</strain>
    </source>
</reference>
<organism evidence="2 3">
    <name type="scientific">Marchantia polymorpha</name>
    <name type="common">Common liverwort</name>
    <name type="synonym">Marchantia aquatica</name>
    <dbReference type="NCBI Taxonomy" id="3197"/>
    <lineage>
        <taxon>Eukaryota</taxon>
        <taxon>Viridiplantae</taxon>
        <taxon>Streptophyta</taxon>
        <taxon>Embryophyta</taxon>
        <taxon>Marchantiophyta</taxon>
        <taxon>Marchantiopsida</taxon>
        <taxon>Marchantiidae</taxon>
        <taxon>Marchantiales</taxon>
        <taxon>Marchantiaceae</taxon>
        <taxon>Marchantia</taxon>
    </lineage>
</organism>
<keyword evidence="3" id="KW-1185">Reference proteome</keyword>
<feature type="compositionally biased region" description="Basic and acidic residues" evidence="1">
    <location>
        <begin position="1"/>
        <end position="12"/>
    </location>
</feature>
<proteinExistence type="predicted"/>
<dbReference type="Gramene" id="Mp2g12670.1">
    <property type="protein sequence ID" value="Mp2g12670.1.cds1"/>
    <property type="gene ID" value="Mp2g12670"/>
</dbReference>
<protein>
    <submittedName>
        <fullName evidence="2">Uncharacterized protein</fullName>
    </submittedName>
</protein>
<evidence type="ECO:0000313" key="2">
    <source>
        <dbReference type="EMBL" id="PTQ43231.1"/>
    </source>
</evidence>
<dbReference type="EMBL" id="KZ772698">
    <property type="protein sequence ID" value="PTQ43231.1"/>
    <property type="molecule type" value="Genomic_DNA"/>
</dbReference>
<dbReference type="AlphaFoldDB" id="A0A2R6XAT8"/>
<sequence length="131" mass="14760">MSGSKLDGRNKSEQVGTTDMDQLPPRPQRLLARTLMNERSRMSTLGGQKGKRRTDDDTPRNNQRVRIKLAPRPLALAPLARSGNIIMPATEARRREQRRRLPSTFDSIRLSHIGVGEVRVRSRPTRHGSTG</sequence>
<feature type="region of interest" description="Disordered" evidence="1">
    <location>
        <begin position="1"/>
        <end position="66"/>
    </location>
</feature>
<evidence type="ECO:0000256" key="1">
    <source>
        <dbReference type="SAM" id="MobiDB-lite"/>
    </source>
</evidence>
<dbReference type="Proteomes" id="UP000244005">
    <property type="component" value="Unassembled WGS sequence"/>
</dbReference>
<gene>
    <name evidence="2" type="ORF">MARPO_0026s0104</name>
</gene>
<accession>A0A2R6XAT8</accession>
<name>A0A2R6XAT8_MARPO</name>
<evidence type="ECO:0000313" key="3">
    <source>
        <dbReference type="Proteomes" id="UP000244005"/>
    </source>
</evidence>